<sequence>MDDKEKAHDEEEEDQEKQLVEIETDQRDAMKEKSSVRDEDFYRGAEPLPIKIQGKQKEHPSNKAEEKSEIDKVIDMICA</sequence>
<feature type="compositionally biased region" description="Basic and acidic residues" evidence="1">
    <location>
        <begin position="16"/>
        <end position="43"/>
    </location>
</feature>
<evidence type="ECO:0000256" key="1">
    <source>
        <dbReference type="SAM" id="MobiDB-lite"/>
    </source>
</evidence>
<comment type="caution">
    <text evidence="2">The sequence shown here is derived from an EMBL/GenBank/DDBJ whole genome shotgun (WGS) entry which is preliminary data.</text>
</comment>
<organism evidence="2 3">
    <name type="scientific">Trifolium medium</name>
    <dbReference type="NCBI Taxonomy" id="97028"/>
    <lineage>
        <taxon>Eukaryota</taxon>
        <taxon>Viridiplantae</taxon>
        <taxon>Streptophyta</taxon>
        <taxon>Embryophyta</taxon>
        <taxon>Tracheophyta</taxon>
        <taxon>Spermatophyta</taxon>
        <taxon>Magnoliopsida</taxon>
        <taxon>eudicotyledons</taxon>
        <taxon>Gunneridae</taxon>
        <taxon>Pentapetalae</taxon>
        <taxon>rosids</taxon>
        <taxon>fabids</taxon>
        <taxon>Fabales</taxon>
        <taxon>Fabaceae</taxon>
        <taxon>Papilionoideae</taxon>
        <taxon>50 kb inversion clade</taxon>
        <taxon>NPAAA clade</taxon>
        <taxon>Hologalegina</taxon>
        <taxon>IRL clade</taxon>
        <taxon>Trifolieae</taxon>
        <taxon>Trifolium</taxon>
    </lineage>
</organism>
<name>A0A392S0D0_9FABA</name>
<feature type="region of interest" description="Disordered" evidence="1">
    <location>
        <begin position="1"/>
        <end position="69"/>
    </location>
</feature>
<keyword evidence="3" id="KW-1185">Reference proteome</keyword>
<dbReference type="AlphaFoldDB" id="A0A392S0D0"/>
<protein>
    <submittedName>
        <fullName evidence="2">Uncharacterized protein</fullName>
    </submittedName>
</protein>
<feature type="non-terminal residue" evidence="2">
    <location>
        <position position="79"/>
    </location>
</feature>
<evidence type="ECO:0000313" key="3">
    <source>
        <dbReference type="Proteomes" id="UP000265520"/>
    </source>
</evidence>
<evidence type="ECO:0000313" key="2">
    <source>
        <dbReference type="EMBL" id="MCI42331.1"/>
    </source>
</evidence>
<reference evidence="2 3" key="1">
    <citation type="journal article" date="2018" name="Front. Plant Sci.">
        <title>Red Clover (Trifolium pratense) and Zigzag Clover (T. medium) - A Picture of Genomic Similarities and Differences.</title>
        <authorList>
            <person name="Dluhosova J."/>
            <person name="Istvanek J."/>
            <person name="Nedelnik J."/>
            <person name="Repkova J."/>
        </authorList>
    </citation>
    <scope>NUCLEOTIDE SEQUENCE [LARGE SCALE GENOMIC DNA]</scope>
    <source>
        <strain evidence="3">cv. 10/8</strain>
        <tissue evidence="2">Leaf</tissue>
    </source>
</reference>
<dbReference type="EMBL" id="LXQA010303152">
    <property type="protein sequence ID" value="MCI42331.1"/>
    <property type="molecule type" value="Genomic_DNA"/>
</dbReference>
<feature type="compositionally biased region" description="Basic and acidic residues" evidence="1">
    <location>
        <begin position="55"/>
        <end position="69"/>
    </location>
</feature>
<accession>A0A392S0D0</accession>
<proteinExistence type="predicted"/>
<dbReference type="Proteomes" id="UP000265520">
    <property type="component" value="Unassembled WGS sequence"/>
</dbReference>